<dbReference type="InterPro" id="IPR050289">
    <property type="entry name" value="TorD/DmsD_chaperones"/>
</dbReference>
<dbReference type="OrthoDB" id="8526323at2"/>
<dbReference type="SUPFAM" id="SSF89155">
    <property type="entry name" value="TorD-like"/>
    <property type="match status" value="1"/>
</dbReference>
<dbReference type="AlphaFoldDB" id="A0A1X3GJ83"/>
<name>A0A1X3GJ83_9BRAD</name>
<protein>
    <submittedName>
        <fullName evidence="2">Molecular chaperone TorD</fullName>
    </submittedName>
</protein>
<dbReference type="InterPro" id="IPR036411">
    <property type="entry name" value="TorD-like_sf"/>
</dbReference>
<dbReference type="PANTHER" id="PTHR34227:SF1">
    <property type="entry name" value="DIMETHYL SULFOXIDE REDUCTASE CHAPERONE-RELATED"/>
    <property type="match status" value="1"/>
</dbReference>
<evidence type="ECO:0000256" key="1">
    <source>
        <dbReference type="ARBA" id="ARBA00023186"/>
    </source>
</evidence>
<evidence type="ECO:0000313" key="3">
    <source>
        <dbReference type="Proteomes" id="UP000193553"/>
    </source>
</evidence>
<dbReference type="EMBL" id="NAFI01000186">
    <property type="protein sequence ID" value="OSJ03696.1"/>
    <property type="molecule type" value="Genomic_DNA"/>
</dbReference>
<dbReference type="PANTHER" id="PTHR34227">
    <property type="entry name" value="CHAPERONE PROTEIN YCDY"/>
    <property type="match status" value="1"/>
</dbReference>
<evidence type="ECO:0000313" key="2">
    <source>
        <dbReference type="EMBL" id="OSJ03696.1"/>
    </source>
</evidence>
<organism evidence="2 3">
    <name type="scientific">Bradyrhizobium canariense</name>
    <dbReference type="NCBI Taxonomy" id="255045"/>
    <lineage>
        <taxon>Bacteria</taxon>
        <taxon>Pseudomonadati</taxon>
        <taxon>Pseudomonadota</taxon>
        <taxon>Alphaproteobacteria</taxon>
        <taxon>Hyphomicrobiales</taxon>
        <taxon>Nitrobacteraceae</taxon>
        <taxon>Bradyrhizobium</taxon>
    </lineage>
</organism>
<dbReference type="InterPro" id="IPR020945">
    <property type="entry name" value="DMSO/NO3_reduct_chaperone"/>
</dbReference>
<comment type="caution">
    <text evidence="2">The sequence shown here is derived from an EMBL/GenBank/DDBJ whole genome shotgun (WGS) entry which is preliminary data.</text>
</comment>
<proteinExistence type="predicted"/>
<dbReference type="Proteomes" id="UP000193553">
    <property type="component" value="Unassembled WGS sequence"/>
</dbReference>
<dbReference type="RefSeq" id="WP_085359278.1">
    <property type="nucleotide sequence ID" value="NZ_NAFD01000193.1"/>
</dbReference>
<accession>A0A1X3GJ83</accession>
<sequence>MRERTARASDRHVVDELDRARAREYALLANLLARGPSRELLGRLSALQGDATPLGTAHAALAEAARRSSEAGAAREYFDVFVGLGRGQILPYASQYLTGSLYGGPLVELREAFQLLGIERVNPSEPEDHIATLCETMAGLVGGAITGPDGCDRDFFAKHLATWARRFFADLEGAHPAAFYASVGSLGRAFVEIETAAYSLPA</sequence>
<gene>
    <name evidence="2" type="ORF">BSZ18_30765</name>
</gene>
<dbReference type="Pfam" id="PF02613">
    <property type="entry name" value="Nitrate_red_del"/>
    <property type="match status" value="1"/>
</dbReference>
<keyword evidence="1" id="KW-0143">Chaperone</keyword>
<dbReference type="Gene3D" id="1.10.3480.10">
    <property type="entry name" value="TorD-like"/>
    <property type="match status" value="1"/>
</dbReference>
<reference evidence="2 3" key="1">
    <citation type="submission" date="2017-03" db="EMBL/GenBank/DDBJ databases">
        <title>Whole genome sequences of fourteen strains of Bradyrhizobium canariense and one strain of Bradyrhizobium japonicum isolated from Lupinus (Papilionoideae: Genisteae) species in Algeria.</title>
        <authorList>
            <person name="Crovadore J."/>
            <person name="Chekireb D."/>
            <person name="Brachmann A."/>
            <person name="Chablais R."/>
            <person name="Cochard B."/>
            <person name="Lefort F."/>
        </authorList>
    </citation>
    <scope>NUCLEOTIDE SEQUENCE [LARGE SCALE GENOMIC DNA]</scope>
    <source>
        <strain evidence="2 3">UBMA195</strain>
    </source>
</reference>